<sequence length="206" mass="20595">MGAPVGPGSGRPVTGVLLAAGPGTRLGRGPKALLASRGVPLVSRLVDELRAGGCAGVVVVLGARAARVRAEADLAGCTIVENPLWSEGMGGSFRTGIGAVPTGRDVLVALVDQPGLDRAMVRRLLQAHVPGRVTAAGFAGGTEGLRRGHPVLFAADAARTAAAAAEGDAGARGWLARNPGIVDLVDCSDLSDGGDVDTAADLWRLG</sequence>
<dbReference type="AlphaFoldDB" id="A0A5A7NS96"/>
<proteinExistence type="predicted"/>
<dbReference type="InterPro" id="IPR029044">
    <property type="entry name" value="Nucleotide-diphossugar_trans"/>
</dbReference>
<evidence type="ECO:0000313" key="2">
    <source>
        <dbReference type="EMBL" id="GER22611.1"/>
    </source>
</evidence>
<dbReference type="EMBL" id="BKDJ01000004">
    <property type="protein sequence ID" value="GER22611.1"/>
    <property type="molecule type" value="Genomic_DNA"/>
</dbReference>
<dbReference type="SUPFAM" id="SSF53448">
    <property type="entry name" value="Nucleotide-diphospho-sugar transferases"/>
    <property type="match status" value="1"/>
</dbReference>
<evidence type="ECO:0000313" key="3">
    <source>
        <dbReference type="Proteomes" id="UP000325307"/>
    </source>
</evidence>
<keyword evidence="3" id="KW-1185">Reference proteome</keyword>
<accession>A0A5A7NS96</accession>
<dbReference type="InterPro" id="IPR025877">
    <property type="entry name" value="MobA-like_NTP_Trfase"/>
</dbReference>
<evidence type="ECO:0000259" key="1">
    <source>
        <dbReference type="Pfam" id="PF12804"/>
    </source>
</evidence>
<reference evidence="2 3" key="1">
    <citation type="submission" date="2019-09" db="EMBL/GenBank/DDBJ databases">
        <title>Arthrobacter zafarii sp. nov., a moderately thermotolerant and halotolerant actinobacterium isolated from Cholistan desert soil of Pakistan.</title>
        <authorList>
            <person name="Amin A."/>
            <person name="Ahmed I."/>
            <person name="Khalid N."/>
            <person name="Schumann P."/>
            <person name="Busse H.J."/>
            <person name="Khan I.U."/>
            <person name="Li S."/>
            <person name="Li W.J."/>
        </authorList>
    </citation>
    <scope>NUCLEOTIDE SEQUENCE [LARGE SCALE GENOMIC DNA]</scope>
    <source>
        <strain evidence="2 3">NCCP-1664</strain>
    </source>
</reference>
<dbReference type="RefSeq" id="WP_225873694.1">
    <property type="nucleotide sequence ID" value="NZ_BKDJ01000004.1"/>
</dbReference>
<gene>
    <name evidence="2" type="ORF">NCCP1664_11080</name>
</gene>
<organism evidence="2 3">
    <name type="scientific">Zafaria cholistanensis</name>
    <dbReference type="NCBI Taxonomy" id="1682741"/>
    <lineage>
        <taxon>Bacteria</taxon>
        <taxon>Bacillati</taxon>
        <taxon>Actinomycetota</taxon>
        <taxon>Actinomycetes</taxon>
        <taxon>Micrococcales</taxon>
        <taxon>Micrococcaceae</taxon>
        <taxon>Zafaria</taxon>
    </lineage>
</organism>
<dbReference type="Gene3D" id="3.90.550.10">
    <property type="entry name" value="Spore Coat Polysaccharide Biosynthesis Protein SpsA, Chain A"/>
    <property type="match status" value="1"/>
</dbReference>
<dbReference type="PANTHER" id="PTHR43777">
    <property type="entry name" value="MOLYBDENUM COFACTOR CYTIDYLYLTRANSFERASE"/>
    <property type="match status" value="1"/>
</dbReference>
<dbReference type="PANTHER" id="PTHR43777:SF1">
    <property type="entry name" value="MOLYBDENUM COFACTOR CYTIDYLYLTRANSFERASE"/>
    <property type="match status" value="1"/>
</dbReference>
<name>A0A5A7NS96_9MICC</name>
<dbReference type="Proteomes" id="UP000325307">
    <property type="component" value="Unassembled WGS sequence"/>
</dbReference>
<comment type="caution">
    <text evidence="2">The sequence shown here is derived from an EMBL/GenBank/DDBJ whole genome shotgun (WGS) entry which is preliminary data.</text>
</comment>
<feature type="domain" description="MobA-like NTP transferase" evidence="1">
    <location>
        <begin position="15"/>
        <end position="178"/>
    </location>
</feature>
<dbReference type="GO" id="GO:0016779">
    <property type="term" value="F:nucleotidyltransferase activity"/>
    <property type="evidence" value="ECO:0007669"/>
    <property type="project" value="UniProtKB-ARBA"/>
</dbReference>
<dbReference type="Pfam" id="PF12804">
    <property type="entry name" value="NTP_transf_3"/>
    <property type="match status" value="1"/>
</dbReference>
<protein>
    <submittedName>
        <fullName evidence="2">4-diphosphocytidyl-2C-methyl-D-erythritol synthase</fullName>
    </submittedName>
</protein>